<dbReference type="Proteomes" id="UP000239485">
    <property type="component" value="Unassembled WGS sequence"/>
</dbReference>
<protein>
    <submittedName>
        <fullName evidence="1">Uncharacterized protein</fullName>
    </submittedName>
</protein>
<gene>
    <name evidence="1" type="ORF">CLV92_1302</name>
</gene>
<accession>A0A2S6IC05</accession>
<dbReference type="RefSeq" id="WP_211291330.1">
    <property type="nucleotide sequence ID" value="NZ_PTJD01000030.1"/>
</dbReference>
<comment type="caution">
    <text evidence="1">The sequence shown here is derived from an EMBL/GenBank/DDBJ whole genome shotgun (WGS) entry which is preliminary data.</text>
</comment>
<name>A0A2S6IC05_9ACTN</name>
<evidence type="ECO:0000313" key="1">
    <source>
        <dbReference type="EMBL" id="PPK89813.1"/>
    </source>
</evidence>
<sequence length="132" mass="15276">MPDSFNPYKGPLILIGYWDGPHTSAGWPDVRDFVDEQWDEQERQDVGSYLMHGLVARAFMGYSRCRFCNENNGSLEFTDGVYLWPQGLAHYVFEHGVRLPEAFVRHVDHQADLELELTVDDTWWRGAAPDSR</sequence>
<proteinExistence type="predicted"/>
<dbReference type="AlphaFoldDB" id="A0A2S6IC05"/>
<keyword evidence="2" id="KW-1185">Reference proteome</keyword>
<evidence type="ECO:0000313" key="2">
    <source>
        <dbReference type="Proteomes" id="UP000239485"/>
    </source>
</evidence>
<dbReference type="EMBL" id="PTJD01000030">
    <property type="protein sequence ID" value="PPK89813.1"/>
    <property type="molecule type" value="Genomic_DNA"/>
</dbReference>
<organism evidence="1 2">
    <name type="scientific">Kineococcus xinjiangensis</name>
    <dbReference type="NCBI Taxonomy" id="512762"/>
    <lineage>
        <taxon>Bacteria</taxon>
        <taxon>Bacillati</taxon>
        <taxon>Actinomycetota</taxon>
        <taxon>Actinomycetes</taxon>
        <taxon>Kineosporiales</taxon>
        <taxon>Kineosporiaceae</taxon>
        <taxon>Kineococcus</taxon>
    </lineage>
</organism>
<reference evidence="1 2" key="1">
    <citation type="submission" date="2018-02" db="EMBL/GenBank/DDBJ databases">
        <title>Genomic Encyclopedia of Archaeal and Bacterial Type Strains, Phase II (KMG-II): from individual species to whole genera.</title>
        <authorList>
            <person name="Goeker M."/>
        </authorList>
    </citation>
    <scope>NUCLEOTIDE SEQUENCE [LARGE SCALE GENOMIC DNA]</scope>
    <source>
        <strain evidence="1 2">DSM 22857</strain>
    </source>
</reference>